<dbReference type="Proteomes" id="UP001642540">
    <property type="component" value="Unassembled WGS sequence"/>
</dbReference>
<evidence type="ECO:0000256" key="5">
    <source>
        <dbReference type="ARBA" id="ARBA00022448"/>
    </source>
</evidence>
<protein>
    <recommendedName>
        <fullName evidence="4">Exportin-2</fullName>
    </recommendedName>
    <alternativeName>
        <fullName evidence="9">Importin-alpha re-exporter</fullName>
    </alternativeName>
</protein>
<keyword evidence="5" id="KW-0813">Transport</keyword>
<evidence type="ECO:0000256" key="3">
    <source>
        <dbReference type="ARBA" id="ARBA00008669"/>
    </source>
</evidence>
<dbReference type="PANTHER" id="PTHR10997">
    <property type="entry name" value="IMPORTIN-7, 8, 11"/>
    <property type="match status" value="1"/>
</dbReference>
<dbReference type="EMBL" id="CAXLJM020000004">
    <property type="protein sequence ID" value="CAL8069631.1"/>
    <property type="molecule type" value="Genomic_DNA"/>
</dbReference>
<dbReference type="SUPFAM" id="SSF48371">
    <property type="entry name" value="ARM repeat"/>
    <property type="match status" value="1"/>
</dbReference>
<comment type="caution">
    <text evidence="11">The sequence shown here is derived from an EMBL/GenBank/DDBJ whole genome shotgun (WGS) entry which is preliminary data.</text>
</comment>
<dbReference type="InterPro" id="IPR013713">
    <property type="entry name" value="XPO2_central"/>
</dbReference>
<accession>A0ABP1PK13</accession>
<dbReference type="InterPro" id="IPR001494">
    <property type="entry name" value="Importin-beta_N"/>
</dbReference>
<dbReference type="Pfam" id="PF03810">
    <property type="entry name" value="IBN_N"/>
    <property type="match status" value="1"/>
</dbReference>
<keyword evidence="6" id="KW-0963">Cytoplasm</keyword>
<evidence type="ECO:0000313" key="12">
    <source>
        <dbReference type="Proteomes" id="UP001642540"/>
    </source>
</evidence>
<keyword evidence="12" id="KW-1185">Reference proteome</keyword>
<keyword evidence="7" id="KW-0653">Protein transport</keyword>
<keyword evidence="8" id="KW-0539">Nucleus</keyword>
<evidence type="ECO:0000256" key="1">
    <source>
        <dbReference type="ARBA" id="ARBA00004123"/>
    </source>
</evidence>
<proteinExistence type="inferred from homology"/>
<organism evidence="11 12">
    <name type="scientific">Orchesella dallaii</name>
    <dbReference type="NCBI Taxonomy" id="48710"/>
    <lineage>
        <taxon>Eukaryota</taxon>
        <taxon>Metazoa</taxon>
        <taxon>Ecdysozoa</taxon>
        <taxon>Arthropoda</taxon>
        <taxon>Hexapoda</taxon>
        <taxon>Collembola</taxon>
        <taxon>Entomobryomorpha</taxon>
        <taxon>Entomobryoidea</taxon>
        <taxon>Orchesellidae</taxon>
        <taxon>Orchesellinae</taxon>
        <taxon>Orchesella</taxon>
    </lineage>
</organism>
<evidence type="ECO:0000259" key="10">
    <source>
        <dbReference type="PROSITE" id="PS50166"/>
    </source>
</evidence>
<evidence type="ECO:0000256" key="4">
    <source>
        <dbReference type="ARBA" id="ARBA00018945"/>
    </source>
</evidence>
<evidence type="ECO:0000313" key="11">
    <source>
        <dbReference type="EMBL" id="CAL8069631.1"/>
    </source>
</evidence>
<dbReference type="InterPro" id="IPR011989">
    <property type="entry name" value="ARM-like"/>
</dbReference>
<dbReference type="PANTHER" id="PTHR10997:SF8">
    <property type="entry name" value="EXPORTIN-2"/>
    <property type="match status" value="1"/>
</dbReference>
<evidence type="ECO:0000256" key="2">
    <source>
        <dbReference type="ARBA" id="ARBA00004496"/>
    </source>
</evidence>
<evidence type="ECO:0000256" key="7">
    <source>
        <dbReference type="ARBA" id="ARBA00022927"/>
    </source>
</evidence>
<dbReference type="PROSITE" id="PS50166">
    <property type="entry name" value="IMPORTIN_B_NT"/>
    <property type="match status" value="1"/>
</dbReference>
<name>A0ABP1PK13_9HEXA</name>
<dbReference type="Pfam" id="PF03378">
    <property type="entry name" value="CAS_CSE1"/>
    <property type="match status" value="1"/>
</dbReference>
<comment type="subcellular location">
    <subcellularLocation>
        <location evidence="2">Cytoplasm</location>
    </subcellularLocation>
    <subcellularLocation>
        <location evidence="1">Nucleus</location>
    </subcellularLocation>
</comment>
<feature type="domain" description="Importin N-terminal" evidence="10">
    <location>
        <begin position="29"/>
        <end position="102"/>
    </location>
</feature>
<dbReference type="InterPro" id="IPR016024">
    <property type="entry name" value="ARM-type_fold"/>
</dbReference>
<dbReference type="Pfam" id="PF08506">
    <property type="entry name" value="Cse1"/>
    <property type="match status" value="1"/>
</dbReference>
<dbReference type="Gene3D" id="1.25.10.10">
    <property type="entry name" value="Leucine-rich Repeat Variant"/>
    <property type="match status" value="1"/>
</dbReference>
<dbReference type="InterPro" id="IPR005043">
    <property type="entry name" value="XPO2_C"/>
</dbReference>
<dbReference type="SMART" id="SM00913">
    <property type="entry name" value="IBN_N"/>
    <property type="match status" value="1"/>
</dbReference>
<evidence type="ECO:0000256" key="6">
    <source>
        <dbReference type="ARBA" id="ARBA00022490"/>
    </source>
</evidence>
<evidence type="ECO:0000256" key="9">
    <source>
        <dbReference type="ARBA" id="ARBA00030693"/>
    </source>
</evidence>
<sequence length="969" mass="110317">MEINEVNLQALGSYLQQTLSPDPNIRKPAEKYLESVEVNKNYPLLLLSLVDNVSVDVTIRVAGSIVFKNYVKRNWKIIDDVNKIDTADRQAIKSSIVNLMLKSPENIQRQLSDAVSVIGREDFPKLWPDLLKELIEKFNCDDFHIINGVLQTAHSLFKRYRFELKSEDLWREIKFVLDNFAAPLTALFLKLMELASQHATNKDAIKVIYSSLLMIAKIFNSLNAQDIPEYFEDNMAVWMSNFHTLLITDNPLLKTGVDEDAGLLEQIRSQICDNIGMYAQKYDEEFQEMLPQFVTAVWNLLTSTGNQSKYDLLVSNAIQFLALVAEKQQHKQLFADPSTLSSICQKVIIPNMEFRESDEELFEDNPEEYIRRDIEGSDVDTRRRAACDLVKALSRYFEPQITEVFGQYITAMLTQYNQNPNGGWKSKDAAIYLVTSLAAKGQTQRHGITQTNQLVNIVDFYTTYILPDLQAPNVNELPVLKADAIKYLMIFRNQLPQYTVKEGFPNLIRFLRADSAVVHTYAANCIDKILILKNTDNTALIKSADISGLAQELIASLFAALEKPSSKENEYVMKAIMRSLSTLQEAVIPIMPHVLPKLVEILMMVTRNPSKPHFNHYLFESLSLCIRIMCSKNPQFVAQFEASLFPIIQVVLQQDVIEFIPYMFQILSLLLDFHTNSIPDPYMTLFPCLLVPVLWERPANIHPLVQLLQAYISKGPQQVAASDKINALLGVFQKLIASKSNDHEGFYLVQSLVENMPPEVMQQFLKPIFLLLFQRITSSKTTKFVKCLLVYFSVFINRYGASAFVSLIDGIENKFMTKVLDRLFIAEVQKVSGTIERKICAVGITKLLCDVPEVMLNGEYTIYWEPLLTALIKLFELPEDDSVPENEHFVEIEDTPGYQTAYSRLNFANKPEMDPLKDTVPNAKIYLAQSLSKLSVAVPGRLIPLTASMNPDAQNFLTKYLREANVQLF</sequence>
<evidence type="ECO:0000256" key="8">
    <source>
        <dbReference type="ARBA" id="ARBA00023242"/>
    </source>
</evidence>
<comment type="similarity">
    <text evidence="3">Belongs to the XPO2/CSE1 family.</text>
</comment>
<gene>
    <name evidence="11" type="ORF">ODALV1_LOCUS868</name>
</gene>
<reference evidence="11 12" key="1">
    <citation type="submission" date="2024-08" db="EMBL/GenBank/DDBJ databases">
        <authorList>
            <person name="Cucini C."/>
            <person name="Frati F."/>
        </authorList>
    </citation>
    <scope>NUCLEOTIDE SEQUENCE [LARGE SCALE GENOMIC DNA]</scope>
</reference>